<feature type="transmembrane region" description="Helical" evidence="1">
    <location>
        <begin position="21"/>
        <end position="40"/>
    </location>
</feature>
<keyword evidence="1" id="KW-0472">Membrane</keyword>
<dbReference type="NCBIfam" id="NF038256">
    <property type="entry name" value="exopoly_VpsF"/>
    <property type="match status" value="1"/>
</dbReference>
<feature type="transmembrane region" description="Helical" evidence="1">
    <location>
        <begin position="89"/>
        <end position="108"/>
    </location>
</feature>
<feature type="transmembrane region" description="Helical" evidence="1">
    <location>
        <begin position="210"/>
        <end position="240"/>
    </location>
</feature>
<dbReference type="EMBL" id="JAAMRR010000621">
    <property type="protein sequence ID" value="NGX95897.1"/>
    <property type="molecule type" value="Genomic_DNA"/>
</dbReference>
<comment type="caution">
    <text evidence="2">The sequence shown here is derived from an EMBL/GenBank/DDBJ whole genome shotgun (WGS) entry which is preliminary data.</text>
</comment>
<evidence type="ECO:0008006" key="4">
    <source>
        <dbReference type="Google" id="ProtNLM"/>
    </source>
</evidence>
<feature type="transmembrane region" description="Helical" evidence="1">
    <location>
        <begin position="114"/>
        <end position="133"/>
    </location>
</feature>
<keyword evidence="3" id="KW-1185">Reference proteome</keyword>
<evidence type="ECO:0000313" key="2">
    <source>
        <dbReference type="EMBL" id="NGX95897.1"/>
    </source>
</evidence>
<feature type="transmembrane region" description="Helical" evidence="1">
    <location>
        <begin position="145"/>
        <end position="162"/>
    </location>
</feature>
<evidence type="ECO:0000256" key="1">
    <source>
        <dbReference type="SAM" id="Phobius"/>
    </source>
</evidence>
<gene>
    <name evidence="2" type="ORF">G4V63_11895</name>
</gene>
<dbReference type="InterPro" id="IPR048041">
    <property type="entry name" value="VpsF-like"/>
</dbReference>
<protein>
    <recommendedName>
        <fullName evidence="4">O-antigen ligase family protein</fullName>
    </recommendedName>
</protein>
<evidence type="ECO:0000313" key="3">
    <source>
        <dbReference type="Proteomes" id="UP000480266"/>
    </source>
</evidence>
<dbReference type="AlphaFoldDB" id="A0A7C9RFU0"/>
<name>A0A7C9RFU0_9BRAD</name>
<proteinExistence type="predicted"/>
<dbReference type="Proteomes" id="UP000480266">
    <property type="component" value="Unassembled WGS sequence"/>
</dbReference>
<reference evidence="2" key="1">
    <citation type="submission" date="2020-02" db="EMBL/GenBank/DDBJ databases">
        <title>Draft genome sequence of Candidatus Afipia apatlaquensis IBT-C3, a potential strain for decolorization of textile dyes.</title>
        <authorList>
            <person name="Sanchez-Reyes A."/>
            <person name="Breton-Deval L."/>
            <person name="Mangelson H."/>
            <person name="Sanchez-Flores A."/>
        </authorList>
    </citation>
    <scope>NUCLEOTIDE SEQUENCE [LARGE SCALE GENOMIC DNA]</scope>
    <source>
        <strain evidence="2">IBT-C3</strain>
    </source>
</reference>
<sequence length="415" mass="45239">MIRSGYAVTEPSDSRVLLRMLYLSFVAFVLLRIGLNALILNQFVNYTTLEGSTIEKIHPAFYGIGLIAVAILLNYRIELSAQDVGILRAIIVFLAGICGLLLMLSVSGQSTSSGYILDTYIVACMAVFVMMTLPNQWRSNLGELILLFLILSAAVGIAEFALRTRLLPYAAGEDVFRPTGLSDHPLQLGQWCAVGICFLSVARWRPSFKLMGVVILFVGALASGARIASVAACVSCALFLILEPMPARSQVDSIQRKMMLAIAGLIVLIAVIGIMFAAGALSRFEGGFVDQSSLARVSIYGVFDYLSWKEFLFGADIARVQRIALDIFGLPFIESSFVVFTVQFGLIGAILFAMLLANLFRALLKGRSAIVMLATVMFFALALTNNALSVKSADILIITLLTMCDHTGWSRRWIK</sequence>
<keyword evidence="1" id="KW-1133">Transmembrane helix</keyword>
<feature type="transmembrane region" description="Helical" evidence="1">
    <location>
        <begin position="369"/>
        <end position="388"/>
    </location>
</feature>
<keyword evidence="1" id="KW-0812">Transmembrane</keyword>
<organism evidence="2 3">
    <name type="scientific">Candidatus Afipia apatlaquensis</name>
    <dbReference type="NCBI Taxonomy" id="2712852"/>
    <lineage>
        <taxon>Bacteria</taxon>
        <taxon>Pseudomonadati</taxon>
        <taxon>Pseudomonadota</taxon>
        <taxon>Alphaproteobacteria</taxon>
        <taxon>Hyphomicrobiales</taxon>
        <taxon>Nitrobacteraceae</taxon>
        <taxon>Afipia</taxon>
    </lineage>
</organism>
<feature type="transmembrane region" description="Helical" evidence="1">
    <location>
        <begin position="260"/>
        <end position="281"/>
    </location>
</feature>
<accession>A0A7C9RFU0</accession>
<feature type="transmembrane region" description="Helical" evidence="1">
    <location>
        <begin position="337"/>
        <end position="357"/>
    </location>
</feature>
<feature type="transmembrane region" description="Helical" evidence="1">
    <location>
        <begin position="60"/>
        <end position="77"/>
    </location>
</feature>